<evidence type="ECO:0000313" key="3">
    <source>
        <dbReference type="EMBL" id="RYR17841.1"/>
    </source>
</evidence>
<keyword evidence="2" id="KW-0472">Membrane</keyword>
<feature type="transmembrane region" description="Helical" evidence="2">
    <location>
        <begin position="65"/>
        <end position="81"/>
    </location>
</feature>
<evidence type="ECO:0000313" key="4">
    <source>
        <dbReference type="Proteomes" id="UP000289738"/>
    </source>
</evidence>
<dbReference type="AlphaFoldDB" id="A0A444ZUD2"/>
<organism evidence="3 4">
    <name type="scientific">Arachis hypogaea</name>
    <name type="common">Peanut</name>
    <dbReference type="NCBI Taxonomy" id="3818"/>
    <lineage>
        <taxon>Eukaryota</taxon>
        <taxon>Viridiplantae</taxon>
        <taxon>Streptophyta</taxon>
        <taxon>Embryophyta</taxon>
        <taxon>Tracheophyta</taxon>
        <taxon>Spermatophyta</taxon>
        <taxon>Magnoliopsida</taxon>
        <taxon>eudicotyledons</taxon>
        <taxon>Gunneridae</taxon>
        <taxon>Pentapetalae</taxon>
        <taxon>rosids</taxon>
        <taxon>fabids</taxon>
        <taxon>Fabales</taxon>
        <taxon>Fabaceae</taxon>
        <taxon>Papilionoideae</taxon>
        <taxon>50 kb inversion clade</taxon>
        <taxon>dalbergioids sensu lato</taxon>
        <taxon>Dalbergieae</taxon>
        <taxon>Pterocarpus clade</taxon>
        <taxon>Arachis</taxon>
    </lineage>
</organism>
<dbReference type="InterPro" id="IPR008896">
    <property type="entry name" value="TIC214"/>
</dbReference>
<keyword evidence="2" id="KW-1133">Transmembrane helix</keyword>
<sequence length="82" mass="9765">MIFQSFILSNLVYLCMKIMNSVVVVGLYYEFLSIFSIGPSYLFFLRVLRQKRYFTLNFILKHIQAVQLLLIQCQSIIFIFIL</sequence>
<keyword evidence="2" id="KW-0812">Transmembrane</keyword>
<evidence type="ECO:0000256" key="1">
    <source>
        <dbReference type="ARBA" id="ARBA00004141"/>
    </source>
</evidence>
<gene>
    <name evidence="3" type="ORF">Ahy_B03g062516</name>
</gene>
<keyword evidence="4" id="KW-1185">Reference proteome</keyword>
<dbReference type="GO" id="GO:0016020">
    <property type="term" value="C:membrane"/>
    <property type="evidence" value="ECO:0007669"/>
    <property type="project" value="UniProtKB-SubCell"/>
</dbReference>
<evidence type="ECO:0008006" key="5">
    <source>
        <dbReference type="Google" id="ProtNLM"/>
    </source>
</evidence>
<comment type="subcellular location">
    <subcellularLocation>
        <location evidence="1">Membrane</location>
        <topology evidence="1">Multi-pass membrane protein</topology>
    </subcellularLocation>
</comment>
<reference evidence="3 4" key="1">
    <citation type="submission" date="2019-01" db="EMBL/GenBank/DDBJ databases">
        <title>Sequencing of cultivated peanut Arachis hypogaea provides insights into genome evolution and oil improvement.</title>
        <authorList>
            <person name="Chen X."/>
        </authorList>
    </citation>
    <scope>NUCLEOTIDE SEQUENCE [LARGE SCALE GENOMIC DNA]</scope>
    <source>
        <strain evidence="4">cv. Fuhuasheng</strain>
        <tissue evidence="3">Leaves</tissue>
    </source>
</reference>
<name>A0A444ZUD2_ARAHY</name>
<dbReference type="STRING" id="3818.A0A444ZUD2"/>
<evidence type="ECO:0000256" key="2">
    <source>
        <dbReference type="SAM" id="Phobius"/>
    </source>
</evidence>
<protein>
    <recommendedName>
        <fullName evidence="5">Protein TIC 214</fullName>
    </recommendedName>
</protein>
<proteinExistence type="predicted"/>
<feature type="transmembrane region" description="Helical" evidence="2">
    <location>
        <begin position="18"/>
        <end position="44"/>
    </location>
</feature>
<comment type="caution">
    <text evidence="3">The sequence shown here is derived from an EMBL/GenBank/DDBJ whole genome shotgun (WGS) entry which is preliminary data.</text>
</comment>
<dbReference type="EMBL" id="SDMP01000013">
    <property type="protein sequence ID" value="RYR17841.1"/>
    <property type="molecule type" value="Genomic_DNA"/>
</dbReference>
<accession>A0A444ZUD2</accession>
<dbReference type="Proteomes" id="UP000289738">
    <property type="component" value="Chromosome B03"/>
</dbReference>
<dbReference type="Pfam" id="PF05758">
    <property type="entry name" value="Ycf1"/>
    <property type="match status" value="1"/>
</dbReference>